<comment type="caution">
    <text evidence="1">The sequence shown here is derived from an EMBL/GenBank/DDBJ whole genome shotgun (WGS) entry which is preliminary data.</text>
</comment>
<keyword evidence="2" id="KW-1185">Reference proteome</keyword>
<accession>A0ABP6S935</accession>
<gene>
    <name evidence="1" type="ORF">GCM10020367_20900</name>
</gene>
<protein>
    <recommendedName>
        <fullName evidence="3">HK97 gp10 family phage protein</fullName>
    </recommendedName>
</protein>
<dbReference type="Proteomes" id="UP001499990">
    <property type="component" value="Unassembled WGS sequence"/>
</dbReference>
<evidence type="ECO:0008006" key="3">
    <source>
        <dbReference type="Google" id="ProtNLM"/>
    </source>
</evidence>
<dbReference type="RefSeq" id="WP_345036007.1">
    <property type="nucleotide sequence ID" value="NZ_BAAAYL010000001.1"/>
</dbReference>
<reference evidence="2" key="1">
    <citation type="journal article" date="2019" name="Int. J. Syst. Evol. Microbiol.">
        <title>The Global Catalogue of Microorganisms (GCM) 10K type strain sequencing project: providing services to taxonomists for standard genome sequencing and annotation.</title>
        <authorList>
            <consortium name="The Broad Institute Genomics Platform"/>
            <consortium name="The Broad Institute Genome Sequencing Center for Infectious Disease"/>
            <person name="Wu L."/>
            <person name="Ma J."/>
        </authorList>
    </citation>
    <scope>NUCLEOTIDE SEQUENCE [LARGE SCALE GENOMIC DNA]</scope>
    <source>
        <strain evidence="2">JCM 9651</strain>
    </source>
</reference>
<dbReference type="InterPro" id="IPR010064">
    <property type="entry name" value="HK97-gp10_tail"/>
</dbReference>
<evidence type="ECO:0000313" key="2">
    <source>
        <dbReference type="Proteomes" id="UP001499990"/>
    </source>
</evidence>
<dbReference type="Pfam" id="PF04883">
    <property type="entry name" value="HK97-gp10_like"/>
    <property type="match status" value="1"/>
</dbReference>
<dbReference type="EMBL" id="BAAAYL010000001">
    <property type="protein sequence ID" value="GAA3371200.1"/>
    <property type="molecule type" value="Genomic_DNA"/>
</dbReference>
<evidence type="ECO:0000313" key="1">
    <source>
        <dbReference type="EMBL" id="GAA3371200.1"/>
    </source>
</evidence>
<proteinExistence type="predicted"/>
<organism evidence="1 2">
    <name type="scientific">Streptomyces sannanensis</name>
    <dbReference type="NCBI Taxonomy" id="285536"/>
    <lineage>
        <taxon>Bacteria</taxon>
        <taxon>Bacillati</taxon>
        <taxon>Actinomycetota</taxon>
        <taxon>Actinomycetes</taxon>
        <taxon>Kitasatosporales</taxon>
        <taxon>Streptomycetaceae</taxon>
        <taxon>Streptomyces</taxon>
    </lineage>
</organism>
<name>A0ABP6S935_9ACTN</name>
<sequence length="145" mass="15202">MVSPLNPHPNAHPLAGAYSNAVQIAAALDARAALTLPQATAVVQHYAMLLETRIKAKASGRPGPNAPTGDYRRSWAHEVSTDGVTVTATVGTNKPQARRLEYGFVGADSLGRVFNQPPFPHVGPAVEEIRPLFVTALADAIGDGS</sequence>